<sequence>DFHSYTLIKYSTAIPASPIELSIKRLDVRRCVLRYINRFHNLFSCFGFLFRNA</sequence>
<dbReference type="Proteomes" id="UP000789570">
    <property type="component" value="Unassembled WGS sequence"/>
</dbReference>
<organism evidence="1 2">
    <name type="scientific">Funneliformis caledonium</name>
    <dbReference type="NCBI Taxonomy" id="1117310"/>
    <lineage>
        <taxon>Eukaryota</taxon>
        <taxon>Fungi</taxon>
        <taxon>Fungi incertae sedis</taxon>
        <taxon>Mucoromycota</taxon>
        <taxon>Glomeromycotina</taxon>
        <taxon>Glomeromycetes</taxon>
        <taxon>Glomerales</taxon>
        <taxon>Glomeraceae</taxon>
        <taxon>Funneliformis</taxon>
    </lineage>
</organism>
<dbReference type="EMBL" id="CAJVPQ010016860">
    <property type="protein sequence ID" value="CAG8746827.1"/>
    <property type="molecule type" value="Genomic_DNA"/>
</dbReference>
<evidence type="ECO:0000313" key="1">
    <source>
        <dbReference type="EMBL" id="CAG8746827.1"/>
    </source>
</evidence>
<name>A0A9N9IRJ0_9GLOM</name>
<protein>
    <submittedName>
        <fullName evidence="1">9889_t:CDS:1</fullName>
    </submittedName>
</protein>
<keyword evidence="2" id="KW-1185">Reference proteome</keyword>
<feature type="non-terminal residue" evidence="1">
    <location>
        <position position="53"/>
    </location>
</feature>
<feature type="non-terminal residue" evidence="1">
    <location>
        <position position="1"/>
    </location>
</feature>
<gene>
    <name evidence="1" type="ORF">FCALED_LOCUS16018</name>
</gene>
<dbReference type="AlphaFoldDB" id="A0A9N9IRJ0"/>
<evidence type="ECO:0000313" key="2">
    <source>
        <dbReference type="Proteomes" id="UP000789570"/>
    </source>
</evidence>
<accession>A0A9N9IRJ0</accession>
<reference evidence="1" key="1">
    <citation type="submission" date="2021-06" db="EMBL/GenBank/DDBJ databases">
        <authorList>
            <person name="Kallberg Y."/>
            <person name="Tangrot J."/>
            <person name="Rosling A."/>
        </authorList>
    </citation>
    <scope>NUCLEOTIDE SEQUENCE</scope>
    <source>
        <strain evidence="1">UK204</strain>
    </source>
</reference>
<proteinExistence type="predicted"/>
<comment type="caution">
    <text evidence="1">The sequence shown here is derived from an EMBL/GenBank/DDBJ whole genome shotgun (WGS) entry which is preliminary data.</text>
</comment>